<feature type="compositionally biased region" description="Polar residues" evidence="1">
    <location>
        <begin position="32"/>
        <end position="46"/>
    </location>
</feature>
<comment type="caution">
    <text evidence="3">The sequence shown here is derived from an EMBL/GenBank/DDBJ whole genome shotgun (WGS) entry which is preliminary data.</text>
</comment>
<name>A0A0A2DKU0_9CORY</name>
<organism evidence="3 4">
    <name type="scientific">Corynebacterium auriscanis</name>
    <dbReference type="NCBI Taxonomy" id="99807"/>
    <lineage>
        <taxon>Bacteria</taxon>
        <taxon>Bacillati</taxon>
        <taxon>Actinomycetota</taxon>
        <taxon>Actinomycetes</taxon>
        <taxon>Mycobacteriales</taxon>
        <taxon>Corynebacteriaceae</taxon>
        <taxon>Corynebacterium</taxon>
    </lineage>
</organism>
<keyword evidence="4" id="KW-1185">Reference proteome</keyword>
<evidence type="ECO:0000256" key="1">
    <source>
        <dbReference type="SAM" id="MobiDB-lite"/>
    </source>
</evidence>
<feature type="chain" id="PRO_5001986483" evidence="2">
    <location>
        <begin position="28"/>
        <end position="256"/>
    </location>
</feature>
<feature type="compositionally biased region" description="Polar residues" evidence="1">
    <location>
        <begin position="104"/>
        <end position="121"/>
    </location>
</feature>
<sequence>MHRPHFTHTIAAFGCAVLTSAALTACGAENTTTQTASSPQTEGSSMSDASSAPTKAPTSAQDSHWSGEKTDSAERPDPTSNQSDSKDTQTTLGNRQDESDHQTSARTTGASKQPANGSQLELVDTQTVVSSKSSVKCDVTRYKNSTTGQGEVHARCMTKDAPQLSYLPDCVPSASQSPIIVFNGRNTTLDCTTQGSQMAKVVPTTPGDSKGVTISPPNSGGTPLTLVEEAGGEAIQLKINGRARGIIGPGRIELPS</sequence>
<dbReference type="Proteomes" id="UP000030145">
    <property type="component" value="Unassembled WGS sequence"/>
</dbReference>
<proteinExistence type="predicted"/>
<feature type="region of interest" description="Disordered" evidence="1">
    <location>
        <begin position="32"/>
        <end position="121"/>
    </location>
</feature>
<dbReference type="PROSITE" id="PS51257">
    <property type="entry name" value="PROKAR_LIPOPROTEIN"/>
    <property type="match status" value="1"/>
</dbReference>
<dbReference type="EMBL" id="JRVJ01000015">
    <property type="protein sequence ID" value="KGM18377.1"/>
    <property type="molecule type" value="Genomic_DNA"/>
</dbReference>
<accession>A0A0A2DKU0</accession>
<feature type="compositionally biased region" description="Polar residues" evidence="1">
    <location>
        <begin position="78"/>
        <end position="94"/>
    </location>
</feature>
<feature type="compositionally biased region" description="Low complexity" evidence="1">
    <location>
        <begin position="47"/>
        <end position="60"/>
    </location>
</feature>
<feature type="compositionally biased region" description="Basic and acidic residues" evidence="1">
    <location>
        <begin position="65"/>
        <end position="77"/>
    </location>
</feature>
<dbReference type="GeneID" id="300553225"/>
<keyword evidence="2" id="KW-0732">Signal</keyword>
<dbReference type="AlphaFoldDB" id="A0A0A2DKU0"/>
<feature type="signal peptide" evidence="2">
    <location>
        <begin position="1"/>
        <end position="27"/>
    </location>
</feature>
<evidence type="ECO:0000313" key="4">
    <source>
        <dbReference type="Proteomes" id="UP000030145"/>
    </source>
</evidence>
<evidence type="ECO:0000256" key="2">
    <source>
        <dbReference type="SAM" id="SignalP"/>
    </source>
</evidence>
<reference evidence="3 4" key="1">
    <citation type="submission" date="2014-10" db="EMBL/GenBank/DDBJ databases">
        <title>Whole Genome sequence of Corynebacterium auriscanis strain CIP 106629.</title>
        <authorList>
            <person name="Hassan S.S."/>
            <person name="Jamal S.B."/>
            <person name="Tiwari S."/>
            <person name="Oliveira L.D.C."/>
            <person name="Souza F."/>
            <person name="Mariano D.C."/>
            <person name="Almeida S."/>
            <person name="Dorella F."/>
            <person name="Pereira F."/>
            <person name="Carvalho A."/>
            <person name="Leal C.A."/>
            <person name="Soares S.D.C."/>
            <person name="Figueiredo H.C."/>
            <person name="Silva A."/>
            <person name="Azevedo V.A."/>
        </authorList>
    </citation>
    <scope>NUCLEOTIDE SEQUENCE [LARGE SCALE GENOMIC DNA]</scope>
    <source>
        <strain evidence="3 4">CIP 106629</strain>
    </source>
</reference>
<evidence type="ECO:0000313" key="3">
    <source>
        <dbReference type="EMBL" id="KGM18377.1"/>
    </source>
</evidence>
<dbReference type="RefSeq" id="WP_035115133.1">
    <property type="nucleotide sequence ID" value="NZ_CP047046.1"/>
</dbReference>
<gene>
    <name evidence="3" type="ORF">MA47_08195</name>
</gene>
<protein>
    <submittedName>
        <fullName evidence="3">Uncharacterized protein</fullName>
    </submittedName>
</protein>